<feature type="transmembrane region" description="Helical" evidence="1">
    <location>
        <begin position="980"/>
        <end position="1009"/>
    </location>
</feature>
<protein>
    <submittedName>
        <fullName evidence="2">Efflux RND transporter permease subunit</fullName>
    </submittedName>
</protein>
<dbReference type="PRINTS" id="PR00702">
    <property type="entry name" value="ACRIFLAVINRP"/>
</dbReference>
<dbReference type="EMBL" id="JBHUHR010000021">
    <property type="protein sequence ID" value="MFD2034609.1"/>
    <property type="molecule type" value="Genomic_DNA"/>
</dbReference>
<feature type="transmembrane region" description="Helical" evidence="1">
    <location>
        <begin position="460"/>
        <end position="482"/>
    </location>
</feature>
<feature type="transmembrane region" description="Helical" evidence="1">
    <location>
        <begin position="955"/>
        <end position="974"/>
    </location>
</feature>
<feature type="transmembrane region" description="Helical" evidence="1">
    <location>
        <begin position="859"/>
        <end position="876"/>
    </location>
</feature>
<feature type="transmembrane region" description="Helical" evidence="1">
    <location>
        <begin position="523"/>
        <end position="548"/>
    </location>
</feature>
<dbReference type="Proteomes" id="UP001597361">
    <property type="component" value="Unassembled WGS sequence"/>
</dbReference>
<dbReference type="InterPro" id="IPR027463">
    <property type="entry name" value="AcrB_DN_DC_subdom"/>
</dbReference>
<dbReference type="InterPro" id="IPR001036">
    <property type="entry name" value="Acrflvin-R"/>
</dbReference>
<dbReference type="SUPFAM" id="SSF82866">
    <property type="entry name" value="Multidrug efflux transporter AcrB transmembrane domain"/>
    <property type="match status" value="2"/>
</dbReference>
<comment type="caution">
    <text evidence="2">The sequence shown here is derived from an EMBL/GenBank/DDBJ whole genome shotgun (WGS) entry which is preliminary data.</text>
</comment>
<feature type="transmembrane region" description="Helical" evidence="1">
    <location>
        <begin position="386"/>
        <end position="407"/>
    </location>
</feature>
<keyword evidence="1" id="KW-0812">Transmembrane</keyword>
<dbReference type="SUPFAM" id="SSF82714">
    <property type="entry name" value="Multidrug efflux transporter AcrB TolC docking domain, DN and DC subdomains"/>
    <property type="match status" value="2"/>
</dbReference>
<feature type="transmembrane region" description="Helical" evidence="1">
    <location>
        <begin position="428"/>
        <end position="448"/>
    </location>
</feature>
<gene>
    <name evidence="2" type="ORF">ACFSKL_07415</name>
</gene>
<dbReference type="RefSeq" id="WP_376884926.1">
    <property type="nucleotide sequence ID" value="NZ_JBHUHR010000021.1"/>
</dbReference>
<accession>A0ABW4VIZ1</accession>
<keyword evidence="1" id="KW-0472">Membrane</keyword>
<sequence length="1024" mass="113311">MKNVISFFVKNASFTMVCLLAILALGVNSLVNMPRGEDPEVNFPRFFVIAVYPGASPLDMEDQIVEPLENRINELDDLKKFRSTIEDGLAVIDVEFDFDVDRDEKYSQLVREVNAARNELPNDIYLLEVEEFNSSDVNIFQIALISETASYAEMGKISKKFQDELKKVSGFKKVETWGYPEQEVRVELNLQKLAQQGIPLDYIYGALQSEDLNIPGGATNMNSRRFNVKTSGDYEDLEDIRNTVVFADNFKIIKLRDIATVDLSYEEEQHRTRFNGHKAVLVTASQKDGENIFDVGDDAWPIIEKFKSTLPDHIDMVVNFDQSENVKYRLKSFARDFGIAIFLVMLTLLPLGTRASVVVMISIPLSLSIGLFVMDSLGYTINQLSIVGLIVALGILVDDAIVVVENIERYLRNGATKIEASIEAVKQIAMAVVGVTATLVVAFLPLLYLPGGSGDFIRGLPIAVVTTVVASLLVSLTIVPFLSSRILKTHTGTGEGNIFMRALQRFIDNYYSKVLDAALAKPWLTIILAGGLLLASFGLIPVIGFSLFPKSEKAQFQINVELPITANLDETDRVVQYIEGVLLERTDITYFTSNVGKGNPTVYYNVRQRNQQPNFAQLFVQPEAHTYEEKEIIINELRSKFNHYPNARIQVVDYEQGPPLEAPVAIRIFGENLDTLRSLSLRVEKIIEHTPGSTYITNPIANKKTDLKISINKKKAGLYGIPTATIDQTVRMAIAGLPIARYSKGEGEDKINIVATVPREKFATMEVLDNLYVYSHTGKAIPLRQVADITFESDFSIIYHYDEARYTSVNAHAVSGVNYATLNSNVLAELDKVEFPEGYYYKAAGELENKDDAFSGMEVVGLVSGVLFLLILILEFGSLKSSLIVLSVIPLGMIGALVALWLTGNPLSFTAAVGFIALIGIEIKNSILLVDFTNQLRSEGVELMEAIKTAAKTRFVPITLTTLTATLALVPLIMDANPLYSGLVVVLMGGLISSTLLAFLVCTVVYMLIPPVIEVVGKKELLNN</sequence>
<keyword evidence="1" id="KW-1133">Transmembrane helix</keyword>
<dbReference type="Gene3D" id="3.30.70.1440">
    <property type="entry name" value="Multidrug efflux transporter AcrB pore domain"/>
    <property type="match status" value="1"/>
</dbReference>
<evidence type="ECO:0000313" key="3">
    <source>
        <dbReference type="Proteomes" id="UP001597361"/>
    </source>
</evidence>
<feature type="transmembrane region" description="Helical" evidence="1">
    <location>
        <begin position="356"/>
        <end position="374"/>
    </location>
</feature>
<name>A0ABW4VIZ1_9BACT</name>
<feature type="transmembrane region" description="Helical" evidence="1">
    <location>
        <begin position="909"/>
        <end position="934"/>
    </location>
</feature>
<dbReference type="SUPFAM" id="SSF82693">
    <property type="entry name" value="Multidrug efflux transporter AcrB pore domain, PN1, PN2, PC1 and PC2 subdomains"/>
    <property type="match status" value="3"/>
</dbReference>
<reference evidence="3" key="1">
    <citation type="journal article" date="2019" name="Int. J. Syst. Evol. Microbiol.">
        <title>The Global Catalogue of Microorganisms (GCM) 10K type strain sequencing project: providing services to taxonomists for standard genome sequencing and annotation.</title>
        <authorList>
            <consortium name="The Broad Institute Genomics Platform"/>
            <consortium name="The Broad Institute Genome Sequencing Center for Infectious Disease"/>
            <person name="Wu L."/>
            <person name="Ma J."/>
        </authorList>
    </citation>
    <scope>NUCLEOTIDE SEQUENCE [LARGE SCALE GENOMIC DNA]</scope>
    <source>
        <strain evidence="3">CGMCC 1.15180</strain>
    </source>
</reference>
<dbReference type="Gene3D" id="3.30.70.1430">
    <property type="entry name" value="Multidrug efflux transporter AcrB pore domain"/>
    <property type="match status" value="2"/>
</dbReference>
<dbReference type="Gene3D" id="3.30.70.1320">
    <property type="entry name" value="Multidrug efflux transporter AcrB pore domain like"/>
    <property type="match status" value="1"/>
</dbReference>
<evidence type="ECO:0000256" key="1">
    <source>
        <dbReference type="SAM" id="Phobius"/>
    </source>
</evidence>
<dbReference type="Pfam" id="PF00873">
    <property type="entry name" value="ACR_tran"/>
    <property type="match status" value="1"/>
</dbReference>
<feature type="transmembrane region" description="Helical" evidence="1">
    <location>
        <begin position="332"/>
        <end position="349"/>
    </location>
</feature>
<feature type="transmembrane region" description="Helical" evidence="1">
    <location>
        <begin position="883"/>
        <end position="903"/>
    </location>
</feature>
<organism evidence="2 3">
    <name type="scientific">Belliella marina</name>
    <dbReference type="NCBI Taxonomy" id="1644146"/>
    <lineage>
        <taxon>Bacteria</taxon>
        <taxon>Pseudomonadati</taxon>
        <taxon>Bacteroidota</taxon>
        <taxon>Cytophagia</taxon>
        <taxon>Cytophagales</taxon>
        <taxon>Cyclobacteriaceae</taxon>
        <taxon>Belliella</taxon>
    </lineage>
</organism>
<evidence type="ECO:0000313" key="2">
    <source>
        <dbReference type="EMBL" id="MFD2034609.1"/>
    </source>
</evidence>
<dbReference type="PANTHER" id="PTHR32063">
    <property type="match status" value="1"/>
</dbReference>
<dbReference type="PANTHER" id="PTHR32063:SF24">
    <property type="entry name" value="CATION EFFLUX SYSTEM (ACRB_ACRD_ACRF FAMILY)"/>
    <property type="match status" value="1"/>
</dbReference>
<dbReference type="Gene3D" id="1.20.1640.10">
    <property type="entry name" value="Multidrug efflux transporter AcrB transmembrane domain"/>
    <property type="match status" value="2"/>
</dbReference>
<proteinExistence type="predicted"/>
<keyword evidence="3" id="KW-1185">Reference proteome</keyword>
<dbReference type="Gene3D" id="3.30.2090.10">
    <property type="entry name" value="Multidrug efflux transporter AcrB TolC docking domain, DN and DC subdomains"/>
    <property type="match status" value="2"/>
</dbReference>